<organism evidence="1 2">
    <name type="scientific">Kouleothrix aurantiaca</name>
    <dbReference type="NCBI Taxonomy" id="186479"/>
    <lineage>
        <taxon>Bacteria</taxon>
        <taxon>Bacillati</taxon>
        <taxon>Chloroflexota</taxon>
        <taxon>Chloroflexia</taxon>
        <taxon>Chloroflexales</taxon>
        <taxon>Roseiflexineae</taxon>
        <taxon>Roseiflexaceae</taxon>
        <taxon>Kouleothrix</taxon>
    </lineage>
</organism>
<sequence length="176" mass="19100">PQASPRVVMNTFYWKPPFVPAREEELLSGLLSEKIGPDKYPGDLVPSENWPGVGPGVWRPANALAPKYVGDGVERFVAAAHKPSVLWVRGADDQIVGDFSLFNLGTLGQLGIVPGWPGADAHPPQPMVSQTRAVLERYQANGGSYREVVFPDTGHTPYIERPEEFNALLAEQLGAA</sequence>
<feature type="non-terminal residue" evidence="1">
    <location>
        <position position="1"/>
    </location>
</feature>
<dbReference type="PATRIC" id="fig|186479.3.peg.2847"/>
<dbReference type="AlphaFoldDB" id="A0A0N8PRF7"/>
<dbReference type="GO" id="GO:0016787">
    <property type="term" value="F:hydrolase activity"/>
    <property type="evidence" value="ECO:0007669"/>
    <property type="project" value="UniProtKB-KW"/>
</dbReference>
<dbReference type="InterPro" id="IPR029058">
    <property type="entry name" value="AB_hydrolase_fold"/>
</dbReference>
<dbReference type="EMBL" id="LJCR01001743">
    <property type="protein sequence ID" value="KPV49797.1"/>
    <property type="molecule type" value="Genomic_DNA"/>
</dbReference>
<reference evidence="1 2" key="1">
    <citation type="submission" date="2015-09" db="EMBL/GenBank/DDBJ databases">
        <title>Draft genome sequence of Kouleothrix aurantiaca JCM 19913.</title>
        <authorList>
            <person name="Hemp J."/>
        </authorList>
    </citation>
    <scope>NUCLEOTIDE SEQUENCE [LARGE SCALE GENOMIC DNA]</scope>
    <source>
        <strain evidence="1 2">COM-B</strain>
    </source>
</reference>
<gene>
    <name evidence="1" type="ORF">SE17_30580</name>
</gene>
<proteinExistence type="predicted"/>
<accession>A0A0N8PRF7</accession>
<comment type="caution">
    <text evidence="1">The sequence shown here is derived from an EMBL/GenBank/DDBJ whole genome shotgun (WGS) entry which is preliminary data.</text>
</comment>
<evidence type="ECO:0000313" key="2">
    <source>
        <dbReference type="Proteomes" id="UP000050509"/>
    </source>
</evidence>
<dbReference type="SUPFAM" id="SSF53474">
    <property type="entry name" value="alpha/beta-Hydrolases"/>
    <property type="match status" value="1"/>
</dbReference>
<keyword evidence="1" id="KW-0378">Hydrolase</keyword>
<evidence type="ECO:0000313" key="1">
    <source>
        <dbReference type="EMBL" id="KPV49797.1"/>
    </source>
</evidence>
<protein>
    <submittedName>
        <fullName evidence="1">Alpha/beta hydrolase</fullName>
    </submittedName>
</protein>
<keyword evidence="2" id="KW-1185">Reference proteome</keyword>
<dbReference type="Gene3D" id="3.40.50.1820">
    <property type="entry name" value="alpha/beta hydrolase"/>
    <property type="match status" value="1"/>
</dbReference>
<name>A0A0N8PRF7_9CHLR</name>
<dbReference type="Proteomes" id="UP000050509">
    <property type="component" value="Unassembled WGS sequence"/>
</dbReference>